<feature type="region of interest" description="Disordered" evidence="2">
    <location>
        <begin position="326"/>
        <end position="358"/>
    </location>
</feature>
<feature type="region of interest" description="Disordered" evidence="2">
    <location>
        <begin position="95"/>
        <end position="127"/>
    </location>
</feature>
<keyword evidence="1" id="KW-0694">RNA-binding</keyword>
<dbReference type="InterPro" id="IPR012677">
    <property type="entry name" value="Nucleotide-bd_a/b_plait_sf"/>
</dbReference>
<feature type="compositionally biased region" description="Acidic residues" evidence="2">
    <location>
        <begin position="328"/>
        <end position="345"/>
    </location>
</feature>
<comment type="caution">
    <text evidence="4">The sequence shown here is derived from an EMBL/GenBank/DDBJ whole genome shotgun (WGS) entry which is preliminary data.</text>
</comment>
<dbReference type="PROSITE" id="PS50102">
    <property type="entry name" value="RRM"/>
    <property type="match status" value="1"/>
</dbReference>
<dbReference type="CDD" id="cd00590">
    <property type="entry name" value="RRM_SF"/>
    <property type="match status" value="1"/>
</dbReference>
<keyword evidence="5" id="KW-1185">Reference proteome</keyword>
<dbReference type="Gene3D" id="3.30.70.330">
    <property type="match status" value="1"/>
</dbReference>
<dbReference type="Pfam" id="PF00076">
    <property type="entry name" value="RRM_1"/>
    <property type="match status" value="1"/>
</dbReference>
<feature type="domain" description="RRM" evidence="3">
    <location>
        <begin position="16"/>
        <end position="93"/>
    </location>
</feature>
<feature type="compositionally biased region" description="Polar residues" evidence="2">
    <location>
        <begin position="96"/>
        <end position="121"/>
    </location>
</feature>
<gene>
    <name evidence="4" type="ORF">Tco_0923533</name>
</gene>
<evidence type="ECO:0000256" key="2">
    <source>
        <dbReference type="SAM" id="MobiDB-lite"/>
    </source>
</evidence>
<reference evidence="4" key="2">
    <citation type="submission" date="2022-01" db="EMBL/GenBank/DDBJ databases">
        <authorList>
            <person name="Yamashiro T."/>
            <person name="Shiraishi A."/>
            <person name="Satake H."/>
            <person name="Nakayama K."/>
        </authorList>
    </citation>
    <scope>NUCLEOTIDE SEQUENCE</scope>
</reference>
<evidence type="ECO:0000256" key="1">
    <source>
        <dbReference type="PROSITE-ProRule" id="PRU00176"/>
    </source>
</evidence>
<dbReference type="InterPro" id="IPR000504">
    <property type="entry name" value="RRM_dom"/>
</dbReference>
<feature type="compositionally biased region" description="Basic and acidic residues" evidence="2">
    <location>
        <begin position="382"/>
        <end position="393"/>
    </location>
</feature>
<dbReference type="SMART" id="SM00360">
    <property type="entry name" value="RRM"/>
    <property type="match status" value="1"/>
</dbReference>
<sequence>MSSFRSKENDVAKISITIYVTNFPEATTAKELFHACNVYGHVVDSFIPTKRAKNGKRFGFVRFINVFSEERLVNNLCTVWIDHHKLHANISRFHRNNTNGTNGVNKAANGSKNATNPSSKTFVPPTGTGVNKGGNSYAKIVTGVWAKEADGVESSPVTVLDDECLVSKDISNSLFGRVKEFASLVNLKMTLTNEGFADVTIQYMGEFWVMIKFVSQEAIQKFRDNVSIGSWFSILKDATLDFHTDKRIAWVETEGIPFKLWTDNSFKRIAARWGELLSVDDQEDSCFHSKRLCVHTRYTRSISEDFKIIHRGKVHWIRAKETPGWVPDFEEENEEEDIDDANSNEDADRKGPNFYGDEDDIEEVQLNSIGDEVQEEVILEDGEIKTTKEKSDDPFGIYPLLNKNVKKEDSNDTESSLSHPPGFSHVEGHEHNQGQDGNNIYSEGDVNGLNKHNTVPSYETKVEAKTSVLRGISKSQKHQDLEVRS</sequence>
<evidence type="ECO:0000259" key="3">
    <source>
        <dbReference type="PROSITE" id="PS50102"/>
    </source>
</evidence>
<dbReference type="Proteomes" id="UP001151760">
    <property type="component" value="Unassembled WGS sequence"/>
</dbReference>
<proteinExistence type="predicted"/>
<protein>
    <submittedName>
        <fullName evidence="4">Nucleotide-binding alpha-beta plait domain-containing protein</fullName>
    </submittedName>
</protein>
<reference evidence="4" key="1">
    <citation type="journal article" date="2022" name="Int. J. Mol. Sci.">
        <title>Draft Genome of Tanacetum Coccineum: Genomic Comparison of Closely Related Tanacetum-Family Plants.</title>
        <authorList>
            <person name="Yamashiro T."/>
            <person name="Shiraishi A."/>
            <person name="Nakayama K."/>
            <person name="Satake H."/>
        </authorList>
    </citation>
    <scope>NUCLEOTIDE SEQUENCE</scope>
</reference>
<accession>A0ABQ5D8D6</accession>
<dbReference type="InterPro" id="IPR035979">
    <property type="entry name" value="RBD_domain_sf"/>
</dbReference>
<evidence type="ECO:0000313" key="4">
    <source>
        <dbReference type="EMBL" id="GJT33114.1"/>
    </source>
</evidence>
<dbReference type="EMBL" id="BQNB010014851">
    <property type="protein sequence ID" value="GJT33114.1"/>
    <property type="molecule type" value="Genomic_DNA"/>
</dbReference>
<organism evidence="4 5">
    <name type="scientific">Tanacetum coccineum</name>
    <dbReference type="NCBI Taxonomy" id="301880"/>
    <lineage>
        <taxon>Eukaryota</taxon>
        <taxon>Viridiplantae</taxon>
        <taxon>Streptophyta</taxon>
        <taxon>Embryophyta</taxon>
        <taxon>Tracheophyta</taxon>
        <taxon>Spermatophyta</taxon>
        <taxon>Magnoliopsida</taxon>
        <taxon>eudicotyledons</taxon>
        <taxon>Gunneridae</taxon>
        <taxon>Pentapetalae</taxon>
        <taxon>asterids</taxon>
        <taxon>campanulids</taxon>
        <taxon>Asterales</taxon>
        <taxon>Asteraceae</taxon>
        <taxon>Asteroideae</taxon>
        <taxon>Anthemideae</taxon>
        <taxon>Anthemidinae</taxon>
        <taxon>Tanacetum</taxon>
    </lineage>
</organism>
<dbReference type="SUPFAM" id="SSF54928">
    <property type="entry name" value="RNA-binding domain, RBD"/>
    <property type="match status" value="1"/>
</dbReference>
<name>A0ABQ5D8D6_9ASTR</name>
<evidence type="ECO:0000313" key="5">
    <source>
        <dbReference type="Proteomes" id="UP001151760"/>
    </source>
</evidence>
<feature type="region of interest" description="Disordered" evidence="2">
    <location>
        <begin position="381"/>
        <end position="462"/>
    </location>
</feature>